<gene>
    <name evidence="3" type="ORF">MPLDJ20_150014</name>
</gene>
<dbReference type="EMBL" id="CCNB01000007">
    <property type="protein sequence ID" value="CDX32045.1"/>
    <property type="molecule type" value="Genomic_DNA"/>
</dbReference>
<dbReference type="Proteomes" id="UP000046373">
    <property type="component" value="Unassembled WGS sequence"/>
</dbReference>
<sequence>MMETGRDRDGPLKDMIVLVIGASGLIGATLCARLAAEGHEVVRAVRSRTSNGLFQGRTVVIDMAKALEAEVWLPHLHGIDAVVNCAGVLQDSAQENTGNVHAIGASALFAACERAGIRRVIHFSAIGVDREQPSAFSASKLAGDHALMERDLDWIILRPSVVLGRPAFGASALFRGLAALPLLPTMPGTGLLQVVQLDDVVSTVLILLGRESPSRLTLELAGPEALTMSEIVARYREWLGWGRATEFVLPGWVAAMLYRSGDLAGLLGWRPPMRTNSAREIARGATGALGPWQLATGIQPSTVASALAASPPTVQERWFAALYLVKPAAFVVLPFFWIATGIISLTTGWGSGVELLLGTAFEALAGPVVVAGALADMVVGAMIAWRATSRAGLWGAIAVSCFYAIAGSILRPDLWNAPLGPLMKILPILVLHFCALAILEER</sequence>
<proteinExistence type="predicted"/>
<keyword evidence="1" id="KW-1133">Transmembrane helix</keyword>
<evidence type="ECO:0000313" key="4">
    <source>
        <dbReference type="Proteomes" id="UP000046373"/>
    </source>
</evidence>
<reference evidence="3 4" key="1">
    <citation type="submission" date="2014-08" db="EMBL/GenBank/DDBJ databases">
        <authorList>
            <person name="Moulin Lionel"/>
        </authorList>
    </citation>
    <scope>NUCLEOTIDE SEQUENCE [LARGE SCALE GENOMIC DNA]</scope>
</reference>
<keyword evidence="1" id="KW-0472">Membrane</keyword>
<feature type="transmembrane region" description="Helical" evidence="1">
    <location>
        <begin position="422"/>
        <end position="439"/>
    </location>
</feature>
<dbReference type="PANTHER" id="PTHR12126:SF11">
    <property type="entry name" value="NADH DEHYDROGENASE [UBIQUINONE] 1 ALPHA SUBCOMPLEX SUBUNIT 9, MITOCHONDRIAL"/>
    <property type="match status" value="1"/>
</dbReference>
<organism evidence="3 4">
    <name type="scientific">Mesorhizobium plurifarium</name>
    <dbReference type="NCBI Taxonomy" id="69974"/>
    <lineage>
        <taxon>Bacteria</taxon>
        <taxon>Pseudomonadati</taxon>
        <taxon>Pseudomonadota</taxon>
        <taxon>Alphaproteobacteria</taxon>
        <taxon>Hyphomicrobiales</taxon>
        <taxon>Phyllobacteriaceae</taxon>
        <taxon>Mesorhizobium</taxon>
    </lineage>
</organism>
<dbReference type="PANTHER" id="PTHR12126">
    <property type="entry name" value="NADH-UBIQUINONE OXIDOREDUCTASE 39 KDA SUBUNIT-RELATED"/>
    <property type="match status" value="1"/>
</dbReference>
<accession>A0A090GIJ8</accession>
<dbReference type="Pfam" id="PF13460">
    <property type="entry name" value="NAD_binding_10"/>
    <property type="match status" value="1"/>
</dbReference>
<feature type="transmembrane region" description="Helical" evidence="1">
    <location>
        <begin position="320"/>
        <end position="343"/>
    </location>
</feature>
<evidence type="ECO:0000313" key="3">
    <source>
        <dbReference type="EMBL" id="CDX32045.1"/>
    </source>
</evidence>
<dbReference type="GO" id="GO:0044877">
    <property type="term" value="F:protein-containing complex binding"/>
    <property type="evidence" value="ECO:0007669"/>
    <property type="project" value="TreeGrafter"/>
</dbReference>
<evidence type="ECO:0000256" key="1">
    <source>
        <dbReference type="SAM" id="Phobius"/>
    </source>
</evidence>
<dbReference type="InterPro" id="IPR051207">
    <property type="entry name" value="ComplexI_NDUFA9_subunit"/>
</dbReference>
<evidence type="ECO:0000259" key="2">
    <source>
        <dbReference type="Pfam" id="PF13460"/>
    </source>
</evidence>
<protein>
    <submittedName>
        <fullName evidence="3">NAD-dependent epimerase/dehydratase</fullName>
    </submittedName>
</protein>
<feature type="transmembrane region" description="Helical" evidence="1">
    <location>
        <begin position="363"/>
        <end position="385"/>
    </location>
</feature>
<dbReference type="InterPro" id="IPR036291">
    <property type="entry name" value="NAD(P)-bd_dom_sf"/>
</dbReference>
<dbReference type="InterPro" id="IPR016040">
    <property type="entry name" value="NAD(P)-bd_dom"/>
</dbReference>
<dbReference type="InterPro" id="IPR025695">
    <property type="entry name" value="DoxX-like"/>
</dbReference>
<keyword evidence="1" id="KW-0812">Transmembrane</keyword>
<name>A0A090GIJ8_MESPL</name>
<feature type="transmembrane region" description="Helical" evidence="1">
    <location>
        <begin position="15"/>
        <end position="36"/>
    </location>
</feature>
<feature type="domain" description="NAD(P)-binding" evidence="2">
    <location>
        <begin position="21"/>
        <end position="163"/>
    </location>
</feature>
<feature type="transmembrane region" description="Helical" evidence="1">
    <location>
        <begin position="392"/>
        <end position="410"/>
    </location>
</feature>
<dbReference type="AlphaFoldDB" id="A0A090GIJ8"/>
<dbReference type="Pfam" id="PF13781">
    <property type="entry name" value="DoxX_3"/>
    <property type="match status" value="1"/>
</dbReference>
<dbReference type="SUPFAM" id="SSF51735">
    <property type="entry name" value="NAD(P)-binding Rossmann-fold domains"/>
    <property type="match status" value="1"/>
</dbReference>
<dbReference type="Gene3D" id="3.40.50.720">
    <property type="entry name" value="NAD(P)-binding Rossmann-like Domain"/>
    <property type="match status" value="1"/>
</dbReference>